<evidence type="ECO:0000256" key="1">
    <source>
        <dbReference type="SAM" id="MobiDB-lite"/>
    </source>
</evidence>
<reference evidence="2" key="1">
    <citation type="submission" date="2022-08" db="EMBL/GenBank/DDBJ databases">
        <title>Catabolic pathway analysis in culturable SAR92 clade bacteria reveals their overlooked roles in DMSP degradation in coastal seas.</title>
        <authorList>
            <person name="He X."/>
            <person name="Zhang X."/>
            <person name="Zhang Y."/>
        </authorList>
    </citation>
    <scope>NUCLEOTIDE SEQUENCE</scope>
    <source>
        <strain evidence="2">H455</strain>
    </source>
</reference>
<proteinExistence type="predicted"/>
<protein>
    <recommendedName>
        <fullName evidence="4">DUF2946 domain-containing protein</fullName>
    </recommendedName>
</protein>
<feature type="region of interest" description="Disordered" evidence="1">
    <location>
        <begin position="27"/>
        <end position="56"/>
    </location>
</feature>
<gene>
    <name evidence="2" type="ORF">NYF23_04030</name>
</gene>
<evidence type="ECO:0008006" key="4">
    <source>
        <dbReference type="Google" id="ProtNLM"/>
    </source>
</evidence>
<organism evidence="2 3">
    <name type="scientific">SAR92 clade bacterium H455</name>
    <dbReference type="NCBI Taxonomy" id="2974818"/>
    <lineage>
        <taxon>Bacteria</taxon>
        <taxon>Pseudomonadati</taxon>
        <taxon>Pseudomonadota</taxon>
        <taxon>Gammaproteobacteria</taxon>
        <taxon>Cellvibrionales</taxon>
        <taxon>Porticoccaceae</taxon>
        <taxon>SAR92 clade</taxon>
    </lineage>
</organism>
<name>A0ABY5TPN0_9GAMM</name>
<dbReference type="Proteomes" id="UP001059934">
    <property type="component" value="Chromosome"/>
</dbReference>
<keyword evidence="3" id="KW-1185">Reference proteome</keyword>
<dbReference type="EMBL" id="CP103416">
    <property type="protein sequence ID" value="UVW35787.1"/>
    <property type="molecule type" value="Genomic_DNA"/>
</dbReference>
<accession>A0ABY5TPN0</accession>
<evidence type="ECO:0000313" key="2">
    <source>
        <dbReference type="EMBL" id="UVW35787.1"/>
    </source>
</evidence>
<sequence length="105" mass="11520">MLRPFISYLFIFSLLFMGIEGAVDSVGGEHPHGEEYAHVLDSDDSPSPESEGNDNHCQHCCHGHTSSISGHLTAMNCDVTDQRFSIYEPHILNFAQAPPTPPPNV</sequence>
<evidence type="ECO:0000313" key="3">
    <source>
        <dbReference type="Proteomes" id="UP001059934"/>
    </source>
</evidence>
<feature type="compositionally biased region" description="Basic and acidic residues" evidence="1">
    <location>
        <begin position="27"/>
        <end position="41"/>
    </location>
</feature>